<dbReference type="AlphaFoldDB" id="A0A0F9VQA4"/>
<evidence type="ECO:0000313" key="1">
    <source>
        <dbReference type="EMBL" id="KKN75651.1"/>
    </source>
</evidence>
<comment type="caution">
    <text evidence="1">The sequence shown here is derived from an EMBL/GenBank/DDBJ whole genome shotgun (WGS) entry which is preliminary data.</text>
</comment>
<proteinExistence type="predicted"/>
<dbReference type="EMBL" id="LAZR01000306">
    <property type="protein sequence ID" value="KKN75651.1"/>
    <property type="molecule type" value="Genomic_DNA"/>
</dbReference>
<name>A0A0F9VQA4_9ZZZZ</name>
<reference evidence="1" key="1">
    <citation type="journal article" date="2015" name="Nature">
        <title>Complex archaea that bridge the gap between prokaryotes and eukaryotes.</title>
        <authorList>
            <person name="Spang A."/>
            <person name="Saw J.H."/>
            <person name="Jorgensen S.L."/>
            <person name="Zaremba-Niedzwiedzka K."/>
            <person name="Martijn J."/>
            <person name="Lind A.E."/>
            <person name="van Eijk R."/>
            <person name="Schleper C."/>
            <person name="Guy L."/>
            <person name="Ettema T.J."/>
        </authorList>
    </citation>
    <scope>NUCLEOTIDE SEQUENCE</scope>
</reference>
<protein>
    <submittedName>
        <fullName evidence="1">Uncharacterized protein</fullName>
    </submittedName>
</protein>
<organism evidence="1">
    <name type="scientific">marine sediment metagenome</name>
    <dbReference type="NCBI Taxonomy" id="412755"/>
    <lineage>
        <taxon>unclassified sequences</taxon>
        <taxon>metagenomes</taxon>
        <taxon>ecological metagenomes</taxon>
    </lineage>
</organism>
<gene>
    <name evidence="1" type="ORF">LCGC14_0378890</name>
</gene>
<accession>A0A0F9VQA4</accession>
<sequence length="69" mass="7883">MITRSDILSSTWMLGGPADATVTWKHTRVNRGRMWLAKRVFLALSPAFNQPYEPPISSSTWTYTVPQEE</sequence>